<evidence type="ECO:0000256" key="7">
    <source>
        <dbReference type="ARBA" id="ARBA00022833"/>
    </source>
</evidence>
<keyword evidence="7" id="KW-0862">Zinc</keyword>
<comment type="catalytic activity">
    <reaction evidence="1 9">
        <text>a phosphate monoester + H2O = an alcohol + phosphate</text>
        <dbReference type="Rhea" id="RHEA:15017"/>
        <dbReference type="ChEBI" id="CHEBI:15377"/>
        <dbReference type="ChEBI" id="CHEBI:30879"/>
        <dbReference type="ChEBI" id="CHEBI:43474"/>
        <dbReference type="ChEBI" id="CHEBI:67140"/>
        <dbReference type="EC" id="3.1.3.2"/>
    </reaction>
</comment>
<keyword evidence="6 9" id="KW-0378">Hydrolase</keyword>
<evidence type="ECO:0000256" key="4">
    <source>
        <dbReference type="ARBA" id="ARBA00008723"/>
    </source>
</evidence>
<feature type="domain" description="Calcineurin-like phosphoesterase" evidence="10">
    <location>
        <begin position="85"/>
        <end position="275"/>
    </location>
</feature>
<gene>
    <name evidence="13" type="ORF">RND81_05G046400</name>
</gene>
<dbReference type="Pfam" id="PF14008">
    <property type="entry name" value="Metallophos_C"/>
    <property type="match status" value="1"/>
</dbReference>
<evidence type="ECO:0000256" key="6">
    <source>
        <dbReference type="ARBA" id="ARBA00022801"/>
    </source>
</evidence>
<evidence type="ECO:0000256" key="5">
    <source>
        <dbReference type="ARBA" id="ARBA00022729"/>
    </source>
</evidence>
<evidence type="ECO:0000256" key="1">
    <source>
        <dbReference type="ARBA" id="ARBA00000032"/>
    </source>
</evidence>
<feature type="domain" description="Purple acid phosphatase N-terminal" evidence="12">
    <location>
        <begin position="1"/>
        <end position="76"/>
    </location>
</feature>
<keyword evidence="5" id="KW-0732">Signal</keyword>
<evidence type="ECO:0000256" key="8">
    <source>
        <dbReference type="ARBA" id="ARBA00023180"/>
    </source>
</evidence>
<dbReference type="InterPro" id="IPR041792">
    <property type="entry name" value="MPP_PAP"/>
</dbReference>
<keyword evidence="14" id="KW-1185">Reference proteome</keyword>
<evidence type="ECO:0000256" key="9">
    <source>
        <dbReference type="RuleBase" id="RU361203"/>
    </source>
</evidence>
<dbReference type="InterPro" id="IPR008963">
    <property type="entry name" value="Purple_acid_Pase-like_N"/>
</dbReference>
<dbReference type="InterPro" id="IPR004843">
    <property type="entry name" value="Calcineurin-like_PHP"/>
</dbReference>
<protein>
    <recommendedName>
        <fullName evidence="9">Purple acid phosphatase</fullName>
        <ecNumber evidence="9">3.1.3.2</ecNumber>
    </recommendedName>
</protein>
<comment type="cofactor">
    <cofactor evidence="2">
        <name>Zn(2+)</name>
        <dbReference type="ChEBI" id="CHEBI:29105"/>
    </cofactor>
</comment>
<dbReference type="InterPro" id="IPR025733">
    <property type="entry name" value="PAPs_C"/>
</dbReference>
<name>A0AAW1KTQ1_SAPOF</name>
<dbReference type="InterPro" id="IPR029052">
    <property type="entry name" value="Metallo-depent_PP-like"/>
</dbReference>
<proteinExistence type="inferred from homology"/>
<dbReference type="InterPro" id="IPR039331">
    <property type="entry name" value="PAPs-like"/>
</dbReference>
<dbReference type="GO" id="GO:0046872">
    <property type="term" value="F:metal ion binding"/>
    <property type="evidence" value="ECO:0007669"/>
    <property type="project" value="InterPro"/>
</dbReference>
<dbReference type="EC" id="3.1.3.2" evidence="9"/>
<dbReference type="GO" id="GO:0003993">
    <property type="term" value="F:acid phosphatase activity"/>
    <property type="evidence" value="ECO:0007669"/>
    <property type="project" value="UniProtKB-EC"/>
</dbReference>
<reference evidence="13" key="1">
    <citation type="submission" date="2024-03" db="EMBL/GenBank/DDBJ databases">
        <title>WGS assembly of Saponaria officinalis var. Norfolk2.</title>
        <authorList>
            <person name="Jenkins J."/>
            <person name="Shu S."/>
            <person name="Grimwood J."/>
            <person name="Barry K."/>
            <person name="Goodstein D."/>
            <person name="Schmutz J."/>
            <person name="Leebens-Mack J."/>
            <person name="Osbourn A."/>
        </authorList>
    </citation>
    <scope>NUCLEOTIDE SEQUENCE [LARGE SCALE GENOMIC DNA]</scope>
    <source>
        <strain evidence="13">JIC</strain>
    </source>
</reference>
<dbReference type="SUPFAM" id="SSF49363">
    <property type="entry name" value="Purple acid phosphatase, N-terminal domain"/>
    <property type="match status" value="1"/>
</dbReference>
<evidence type="ECO:0000313" key="13">
    <source>
        <dbReference type="EMBL" id="KAK9724078.1"/>
    </source>
</evidence>
<dbReference type="Proteomes" id="UP001443914">
    <property type="component" value="Unassembled WGS sequence"/>
</dbReference>
<dbReference type="Pfam" id="PF00149">
    <property type="entry name" value="Metallophos"/>
    <property type="match status" value="1"/>
</dbReference>
<dbReference type="Pfam" id="PF16656">
    <property type="entry name" value="Pur_ac_phosph_N"/>
    <property type="match status" value="1"/>
</dbReference>
<dbReference type="InterPro" id="IPR015914">
    <property type="entry name" value="PAPs_N"/>
</dbReference>
<keyword evidence="8" id="KW-0325">Glycoprotein</keyword>
<dbReference type="Gene3D" id="2.60.40.380">
    <property type="entry name" value="Purple acid phosphatase-like, N-terminal"/>
    <property type="match status" value="1"/>
</dbReference>
<dbReference type="SUPFAM" id="SSF56300">
    <property type="entry name" value="Metallo-dependent phosphatases"/>
    <property type="match status" value="1"/>
</dbReference>
<comment type="similarity">
    <text evidence="4 9">Belongs to the metallophosphoesterase superfamily. Purple acid phosphatase family.</text>
</comment>
<evidence type="ECO:0000259" key="12">
    <source>
        <dbReference type="Pfam" id="PF16656"/>
    </source>
</evidence>
<evidence type="ECO:0000256" key="2">
    <source>
        <dbReference type="ARBA" id="ARBA00001947"/>
    </source>
</evidence>
<dbReference type="PANTHER" id="PTHR22953">
    <property type="entry name" value="ACID PHOSPHATASE RELATED"/>
    <property type="match status" value="1"/>
</dbReference>
<accession>A0AAW1KTQ1</accession>
<dbReference type="AlphaFoldDB" id="A0AAW1KTQ1"/>
<comment type="cofactor">
    <cofactor evidence="3">
        <name>Fe cation</name>
        <dbReference type="ChEBI" id="CHEBI:24875"/>
    </cofactor>
</comment>
<dbReference type="PANTHER" id="PTHR22953:SF153">
    <property type="entry name" value="PURPLE ACID PHOSPHATASE"/>
    <property type="match status" value="1"/>
</dbReference>
<sequence>MRITWLTKKPAPSKVEYGTSPGVYTSTVEGTTMRYGFTIFYKSGYIHRVVIGPLKPNTVYYYRCSGDRSREFSLKTTPAQLPIQFVLAADIGRSETSHKTLDYISKSSYNILLLPGDLSYANSDQKYWDSFGRMVEPLASQRPWMVIEGEEDIDDSDFHKTMFTAYNSRWMMPYEESGSSSNMYYSFNVANAVHVIMLGSYSDHNPGSNQYTWLERDLKKVDRKTTPWIVVLFHEPWYSYGIPNRLKYQQMRMDIEHLLYDVRVDIVFSAHVHSYQRYTRVYDWEANKCGLVYITVGSAGNHGDLYSVDTDYTDGRNFIYRESSFGHGQFNVMNSTHAQWIWL</sequence>
<dbReference type="EMBL" id="JBDFQZ010000005">
    <property type="protein sequence ID" value="KAK9724078.1"/>
    <property type="molecule type" value="Genomic_DNA"/>
</dbReference>
<evidence type="ECO:0000259" key="11">
    <source>
        <dbReference type="Pfam" id="PF14008"/>
    </source>
</evidence>
<dbReference type="Gene3D" id="3.60.21.10">
    <property type="match status" value="1"/>
</dbReference>
<evidence type="ECO:0000259" key="10">
    <source>
        <dbReference type="Pfam" id="PF00149"/>
    </source>
</evidence>
<evidence type="ECO:0000256" key="3">
    <source>
        <dbReference type="ARBA" id="ARBA00001962"/>
    </source>
</evidence>
<feature type="domain" description="Purple acid phosphatase C-terminal" evidence="11">
    <location>
        <begin position="291"/>
        <end position="342"/>
    </location>
</feature>
<dbReference type="CDD" id="cd00839">
    <property type="entry name" value="MPP_PAPs"/>
    <property type="match status" value="1"/>
</dbReference>
<evidence type="ECO:0000313" key="14">
    <source>
        <dbReference type="Proteomes" id="UP001443914"/>
    </source>
</evidence>
<comment type="caution">
    <text evidence="13">The sequence shown here is derived from an EMBL/GenBank/DDBJ whole genome shotgun (WGS) entry which is preliminary data.</text>
</comment>
<organism evidence="13 14">
    <name type="scientific">Saponaria officinalis</name>
    <name type="common">Common soapwort</name>
    <name type="synonym">Lychnis saponaria</name>
    <dbReference type="NCBI Taxonomy" id="3572"/>
    <lineage>
        <taxon>Eukaryota</taxon>
        <taxon>Viridiplantae</taxon>
        <taxon>Streptophyta</taxon>
        <taxon>Embryophyta</taxon>
        <taxon>Tracheophyta</taxon>
        <taxon>Spermatophyta</taxon>
        <taxon>Magnoliopsida</taxon>
        <taxon>eudicotyledons</taxon>
        <taxon>Gunneridae</taxon>
        <taxon>Pentapetalae</taxon>
        <taxon>Caryophyllales</taxon>
        <taxon>Caryophyllaceae</taxon>
        <taxon>Caryophylleae</taxon>
        <taxon>Saponaria</taxon>
    </lineage>
</organism>